<evidence type="ECO:0000256" key="3">
    <source>
        <dbReference type="ARBA" id="ARBA00022839"/>
    </source>
</evidence>
<dbReference type="InterPro" id="IPR050535">
    <property type="entry name" value="DNA_Repair-Maintenance_Comp"/>
</dbReference>
<dbReference type="InterPro" id="IPR014577">
    <property type="entry name" value="UCP033093_metalloPase"/>
</dbReference>
<dbReference type="RefSeq" id="WP_120018412.1">
    <property type="nucleotide sequence ID" value="NZ_QZWZ01000048.1"/>
</dbReference>
<dbReference type="InterPro" id="IPR004843">
    <property type="entry name" value="Calcineurin-like_PHP"/>
</dbReference>
<keyword evidence="6" id="KW-1185">Reference proteome</keyword>
<evidence type="ECO:0000256" key="2">
    <source>
        <dbReference type="ARBA" id="ARBA00022801"/>
    </source>
</evidence>
<dbReference type="GO" id="GO:0004527">
    <property type="term" value="F:exonuclease activity"/>
    <property type="evidence" value="ECO:0007669"/>
    <property type="project" value="UniProtKB-KW"/>
</dbReference>
<dbReference type="PANTHER" id="PTHR30337">
    <property type="entry name" value="COMPONENT OF ATP-DEPENDENT DSDNA EXONUCLEASE"/>
    <property type="match status" value="1"/>
</dbReference>
<keyword evidence="1" id="KW-0540">Nuclease</keyword>
<keyword evidence="2" id="KW-0378">Hydrolase</keyword>
<dbReference type="EMBL" id="QZWZ01000048">
    <property type="protein sequence ID" value="RJT28894.1"/>
    <property type="molecule type" value="Genomic_DNA"/>
</dbReference>
<dbReference type="Proteomes" id="UP000272706">
    <property type="component" value="Unassembled WGS sequence"/>
</dbReference>
<dbReference type="Pfam" id="PF00149">
    <property type="entry name" value="Metallophos"/>
    <property type="match status" value="1"/>
</dbReference>
<gene>
    <name evidence="5" type="ORF">D3227_33355</name>
</gene>
<dbReference type="PANTHER" id="PTHR30337:SF0">
    <property type="entry name" value="NUCLEASE SBCCD SUBUNIT D"/>
    <property type="match status" value="1"/>
</dbReference>
<accession>A0A3A5K3C7</accession>
<proteinExistence type="predicted"/>
<dbReference type="InterPro" id="IPR029052">
    <property type="entry name" value="Metallo-depent_PP-like"/>
</dbReference>
<feature type="domain" description="Calcineurin-like phosphoesterase" evidence="4">
    <location>
        <begin position="2"/>
        <end position="196"/>
    </location>
</feature>
<evidence type="ECO:0000259" key="4">
    <source>
        <dbReference type="Pfam" id="PF00149"/>
    </source>
</evidence>
<dbReference type="PIRSF" id="PIRSF033093">
    <property type="entry name" value="UCP_ML1119"/>
    <property type="match status" value="1"/>
</dbReference>
<sequence>MFRFIHSSDLHIGKRFGNMPEDLRGRLREARHSAISRLAEQARVHGASTILLAGDTFDTETPTPAMLRQALAEMSRSAPLRWILLPGNHDSLLADQLWSAAGSVVPDNVILATRPEILTIAADVALLPAPCTTRRPGRDLTEWMNNAATPQGVIRVGLAHGPIQNFSEDSATSDVIAPDRANKAGLDYLALGDWHGPVTINERSRYSGAPEPDRFKHDTPGQALVVSIAGPSAMPEIVAVETASFSWKTAPLNLLSGDDSAAAFEAMLPPFEAMLPPAHLRRQTLLRIVASGRKRVSGRTALEAAVAAVAPDYAYLELQGDGLATDCESGDLDRIGRSGALREAAQVLLDESTDERRSTVERDISRQALVRLFSYCEAMGS</sequence>
<dbReference type="AlphaFoldDB" id="A0A3A5K3C7"/>
<name>A0A3A5K3C7_9HYPH</name>
<evidence type="ECO:0000256" key="1">
    <source>
        <dbReference type="ARBA" id="ARBA00022722"/>
    </source>
</evidence>
<reference evidence="5 6" key="1">
    <citation type="submission" date="2018-09" db="EMBL/GenBank/DDBJ databases">
        <title>Mesorhizobium carmichaelinearum sp. nov. isolated from Carmichaelinea spp. root nodules in New Zealand.</title>
        <authorList>
            <person name="De Meyer S.E."/>
        </authorList>
    </citation>
    <scope>NUCLEOTIDE SEQUENCE [LARGE SCALE GENOMIC DNA]</scope>
    <source>
        <strain evidence="5 6">ICMP19557</strain>
    </source>
</reference>
<dbReference type="OrthoDB" id="9773856at2"/>
<keyword evidence="3 5" id="KW-0269">Exonuclease</keyword>
<protein>
    <submittedName>
        <fullName evidence="5">DNA repair exonuclease</fullName>
    </submittedName>
</protein>
<comment type="caution">
    <text evidence="5">The sequence shown here is derived from an EMBL/GenBank/DDBJ whole genome shotgun (WGS) entry which is preliminary data.</text>
</comment>
<dbReference type="SUPFAM" id="SSF56300">
    <property type="entry name" value="Metallo-dependent phosphatases"/>
    <property type="match status" value="1"/>
</dbReference>
<dbReference type="CDD" id="cd00840">
    <property type="entry name" value="MPP_Mre11_N"/>
    <property type="match status" value="1"/>
</dbReference>
<dbReference type="Gene3D" id="3.60.21.10">
    <property type="match status" value="1"/>
</dbReference>
<evidence type="ECO:0000313" key="6">
    <source>
        <dbReference type="Proteomes" id="UP000272706"/>
    </source>
</evidence>
<dbReference type="InterPro" id="IPR041796">
    <property type="entry name" value="Mre11_N"/>
</dbReference>
<evidence type="ECO:0000313" key="5">
    <source>
        <dbReference type="EMBL" id="RJT28894.1"/>
    </source>
</evidence>
<organism evidence="5 6">
    <name type="scientific">Mesorhizobium waimense</name>
    <dbReference type="NCBI Taxonomy" id="1300307"/>
    <lineage>
        <taxon>Bacteria</taxon>
        <taxon>Pseudomonadati</taxon>
        <taxon>Pseudomonadota</taxon>
        <taxon>Alphaproteobacteria</taxon>
        <taxon>Hyphomicrobiales</taxon>
        <taxon>Phyllobacteriaceae</taxon>
        <taxon>Mesorhizobium</taxon>
    </lineage>
</organism>